<proteinExistence type="predicted"/>
<name>A0A4R7FG59_9MICO</name>
<dbReference type="AlphaFoldDB" id="A0A4R7FG59"/>
<accession>A0A4R7FG59</accession>
<evidence type="ECO:0000313" key="1">
    <source>
        <dbReference type="EMBL" id="TDS75910.1"/>
    </source>
</evidence>
<protein>
    <submittedName>
        <fullName evidence="1">Uncharacterized protein</fullName>
    </submittedName>
</protein>
<dbReference type="OrthoDB" id="5127951at2"/>
<gene>
    <name evidence="1" type="ORF">CLV52_3021</name>
</gene>
<dbReference type="RefSeq" id="WP_133767141.1">
    <property type="nucleotide sequence ID" value="NZ_BAAARP010000001.1"/>
</dbReference>
<reference evidence="1 2" key="1">
    <citation type="submission" date="2019-03" db="EMBL/GenBank/DDBJ databases">
        <title>Genomic Encyclopedia of Archaeal and Bacterial Type Strains, Phase II (KMG-II): from individual species to whole genera.</title>
        <authorList>
            <person name="Goeker M."/>
        </authorList>
    </citation>
    <scope>NUCLEOTIDE SEQUENCE [LARGE SCALE GENOMIC DNA]</scope>
    <source>
        <strain evidence="1 2">DSM 24782</strain>
    </source>
</reference>
<keyword evidence="2" id="KW-1185">Reference proteome</keyword>
<comment type="caution">
    <text evidence="1">The sequence shown here is derived from an EMBL/GenBank/DDBJ whole genome shotgun (WGS) entry which is preliminary data.</text>
</comment>
<dbReference type="EMBL" id="SOAM01000003">
    <property type="protein sequence ID" value="TDS75910.1"/>
    <property type="molecule type" value="Genomic_DNA"/>
</dbReference>
<organism evidence="1 2">
    <name type="scientific">Amnibacterium kyonggiense</name>
    <dbReference type="NCBI Taxonomy" id="595671"/>
    <lineage>
        <taxon>Bacteria</taxon>
        <taxon>Bacillati</taxon>
        <taxon>Actinomycetota</taxon>
        <taxon>Actinomycetes</taxon>
        <taxon>Micrococcales</taxon>
        <taxon>Microbacteriaceae</taxon>
        <taxon>Amnibacterium</taxon>
    </lineage>
</organism>
<dbReference type="Proteomes" id="UP000295344">
    <property type="component" value="Unassembled WGS sequence"/>
</dbReference>
<sequence>MDEDETALEWGGVRIDLAHVDPSTREPMIREARAWMAQGQRPPILTITDDGLDVSERPDLWPLRVRTYRGLGRYEWVGTRQTPAKPPTSA</sequence>
<evidence type="ECO:0000313" key="2">
    <source>
        <dbReference type="Proteomes" id="UP000295344"/>
    </source>
</evidence>